<feature type="region of interest" description="Disordered" evidence="1">
    <location>
        <begin position="369"/>
        <end position="405"/>
    </location>
</feature>
<feature type="compositionally biased region" description="Pro residues" evidence="1">
    <location>
        <begin position="1546"/>
        <end position="1565"/>
    </location>
</feature>
<gene>
    <name evidence="3" type="ORF">LAZ67_8001814</name>
</gene>
<organism evidence="3 4">
    <name type="scientific">Cordylochernes scorpioides</name>
    <dbReference type="NCBI Taxonomy" id="51811"/>
    <lineage>
        <taxon>Eukaryota</taxon>
        <taxon>Metazoa</taxon>
        <taxon>Ecdysozoa</taxon>
        <taxon>Arthropoda</taxon>
        <taxon>Chelicerata</taxon>
        <taxon>Arachnida</taxon>
        <taxon>Pseudoscorpiones</taxon>
        <taxon>Cheliferoidea</taxon>
        <taxon>Chernetidae</taxon>
        <taxon>Cordylochernes</taxon>
    </lineage>
</organism>
<dbReference type="PANTHER" id="PTHR48125:SF10">
    <property type="entry name" value="OS12G0136300 PROTEIN"/>
    <property type="match status" value="1"/>
</dbReference>
<dbReference type="SMART" id="SM00343">
    <property type="entry name" value="ZnF_C2HC"/>
    <property type="match status" value="3"/>
</dbReference>
<feature type="region of interest" description="Disordered" evidence="1">
    <location>
        <begin position="161"/>
        <end position="196"/>
    </location>
</feature>
<feature type="region of interest" description="Disordered" evidence="1">
    <location>
        <begin position="1324"/>
        <end position="1435"/>
    </location>
</feature>
<evidence type="ECO:0000256" key="1">
    <source>
        <dbReference type="SAM" id="MobiDB-lite"/>
    </source>
</evidence>
<feature type="compositionally biased region" description="Pro residues" evidence="1">
    <location>
        <begin position="924"/>
        <end position="940"/>
    </location>
</feature>
<name>A0ABY6KR19_9ARAC</name>
<feature type="non-terminal residue" evidence="3">
    <location>
        <position position="2213"/>
    </location>
</feature>
<feature type="domain" description="CCHC-type" evidence="2">
    <location>
        <begin position="136"/>
        <end position="152"/>
    </location>
</feature>
<evidence type="ECO:0000313" key="3">
    <source>
        <dbReference type="EMBL" id="UYV71123.1"/>
    </source>
</evidence>
<feature type="region of interest" description="Disordered" evidence="1">
    <location>
        <begin position="1131"/>
        <end position="1182"/>
    </location>
</feature>
<protein>
    <submittedName>
        <fullName evidence="3">DNAH12</fullName>
    </submittedName>
</protein>
<feature type="region of interest" description="Disordered" evidence="1">
    <location>
        <begin position="2173"/>
        <end position="2213"/>
    </location>
</feature>
<feature type="region of interest" description="Disordered" evidence="1">
    <location>
        <begin position="1543"/>
        <end position="1587"/>
    </location>
</feature>
<keyword evidence="4" id="KW-1185">Reference proteome</keyword>
<accession>A0ABY6KR19</accession>
<feature type="compositionally biased region" description="Pro residues" evidence="1">
    <location>
        <begin position="214"/>
        <end position="223"/>
    </location>
</feature>
<evidence type="ECO:0000259" key="2">
    <source>
        <dbReference type="SMART" id="SM00343"/>
    </source>
</evidence>
<feature type="compositionally biased region" description="Pro residues" evidence="1">
    <location>
        <begin position="165"/>
        <end position="180"/>
    </location>
</feature>
<feature type="compositionally biased region" description="Pro residues" evidence="1">
    <location>
        <begin position="733"/>
        <end position="743"/>
    </location>
</feature>
<sequence length="2213" mass="238401">MLGGTAGVIQITKVNGHQLLGLTNRGLAERLISEGLEVEGTLLRAFPFRKRAERITVGNLPFFVGDSAVINALSPYGRVTSIAPKQMKAGPYVYVDGRRDIFITLHEGITIERLPTRLDIKIKGEAWPAYLSSGIRCSRCHGQGHRRAICPLLAGLAKNTRMAPPTTPAGVPPPTTPAPPQRSAAQPPAPAPSNPAMEVCSALPVARAVLHPSAPRPSPPAAPALPMEETPSAPPPVTPAPSLQAPGGPAQRTLGSAAPTPDLEMSIVEETLASSTSSAKNATRVDLDAFIEGHPSVSFAETDALGLGREEILDLLSSRTKAQRKGPLLSSPQCDALAGLIGQILDMKPGAASNLYKVLGQVKAELRTTPAAVPTPPPPAPRPAETTSPALHGERTSPDIATPPPPLSCQFIDDRWTEADDILHELNQERDWGVGISESDITEAVIYPEDREPLIRRLSTRRRSLLAGFISAAIERARDSDPFPGCKFCRAGRPLAAIPTSNAAAQVRRNWADITEEVNPGAEEGYTLVQGRKRRRGSANSPTAAAPSSNAGGSRTIRRPQPSAGSVPRAQEIRVTRAHIAEARARQASSSEEHCVYIEHSPELEPFHYLRALDRMLGGTAGVIQITKARPGLRTCPRASGVPGATDKGIGEPSAPCLQGWPTTPEWPHRPLLLASHHRPPLHRLSGQQPSLLRRHPNPAMEVCGAPPVARAALHSSAPRPSPTAAPAFPMKETPPAPPPVTPAPSLRTPGSREPAAPTPDVEMSIVEETFASSTSSAKNATRVDLDAFIEGHPSVSFAKTDALGLGREEVLDLLSSRTKTQRKGPLLSPPQCDALAGLIRQILNLRPGAASNLYKVLGQVKAELRTTPAAVPPTPPLPAPRPAEPMLPTTHREELTPPLMTPPPPAPTDMEEDDPITEEERCAPPPPAPRLAGPIPPVPHGDTTTPAMTTPPPPLSLDRRWKMAGDLIHELSREIDLEHTFQSQVDMDDIVRAVLYPGDREPFIKRLPTRDRYILSGFISTTIWRARDGDPSMLERMSLEATNLVWAGSPHRAEHEPARLGSENEAVADLSAENHFQGEDSRMADASANYANLPIDRSHANFAAACIADVTPSTSGALAAATNWAEQMEAAESGEDSFTVVKHKRRRRESPNRPVEQRSSGVAASRRTGATPRRRPTAGGATVVQEIRATRADIADARVQQRSSTEDNCVFVEHCPDFGYTHYLQAVEELVGGAGNVLQVMKMDGHMLVGLSTKALAERLLRDGLEIGHTHLRAFPFKKRAERITVANLPFFVDDAAVIEALRPYGDVTSIVPIRLRAGRCGRQGHRRANCPINPGRASNNGQPQPAPLPPGASSTVSRQQSRPTPAAPALPMEETPSAPPPVTPAPPLQAPEGPVGPRPAGSQHPEPPPARPDLVAPRGPLPAQKTLGPAAPTPDVEMSIVEETFASSTSSAKNAARVELDAFIEGHPSVSFAETDALGLGREEVLDLLSSRTKAQRKGPLLSPPQCDALVGLIGQILDMRPGAASNLYKVLGQVKAELRTTPAVPPTPPLPAPQPAKPVPPAPHKKKSTPVRTTPPLPLPDPMEEKDLMPEVGIIFRKMIFDPGAGPFLESGIQLDDIMPAVLYSEDREELLEQLSPENKSVLAGFLDVVLEYTRNNHPTVHKEIYGLRSKRSINLRTVEKYANSPAGGKDANSATSADFAIKSPFNGVIEAQRNWANSSEDVNPVSEDGFTVVQGKKRRRGSAESPAAAAHSSNARRSGTNRRQRSSTERVPRAQEIKTTRTHIVEARARQASSTEEHCLYIEHCPELEPYHYLKAIDEMVGGTSDVVQIAKVNGHLLLGLSNKALADRLINEGLEVEGMSLKTFPFYRRAARITIGNLPFFVKDASVIDALLPYGRVTSIVPKQLKAGKYVYTDGRREAFIVPHDGMTIESIPARLDIRIKGEAWPMYLTSGIRCSRCRGQGHRRAICPLLTGQSTGPRRASPPSTTNVSQVTAPELPRQASAASPAPSPPDPAMEVSGALPTAPAAPHQPAVPGQSYGPTTPAPHGQETTPAMATPPPPPSVRMEDDPEPDYWTDMVDPIDELMRSPGSEPILRTMDAFEFEDAARDPELKYPDQKEDILILRSIKDVNLPKFLPLDLPLFAVRSPVRRMQNLVYLSSAMCPGHHFRPLPRHQASRTGLPRPKCRHPKQLPEDESPMHPLLPREDTA</sequence>
<feature type="compositionally biased region" description="Low complexity" evidence="1">
    <location>
        <begin position="538"/>
        <end position="554"/>
    </location>
</feature>
<evidence type="ECO:0000313" key="4">
    <source>
        <dbReference type="Proteomes" id="UP001235939"/>
    </source>
</evidence>
<feature type="region of interest" description="Disordered" evidence="1">
    <location>
        <begin position="211"/>
        <end position="258"/>
    </location>
</feature>
<feature type="compositionally biased region" description="Pro residues" evidence="1">
    <location>
        <begin position="373"/>
        <end position="382"/>
    </location>
</feature>
<feature type="region of interest" description="Disordered" evidence="1">
    <location>
        <begin position="523"/>
        <end position="570"/>
    </location>
</feature>
<feature type="domain" description="CCHC-type" evidence="2">
    <location>
        <begin position="1959"/>
        <end position="1975"/>
    </location>
</feature>
<feature type="compositionally biased region" description="Pro residues" evidence="1">
    <location>
        <begin position="1379"/>
        <end position="1399"/>
    </location>
</feature>
<feature type="compositionally biased region" description="Low complexity" evidence="1">
    <location>
        <begin position="1747"/>
        <end position="1762"/>
    </location>
</feature>
<feature type="region of interest" description="Disordered" evidence="1">
    <location>
        <begin position="868"/>
        <end position="957"/>
    </location>
</feature>
<feature type="region of interest" description="Disordered" evidence="1">
    <location>
        <begin position="712"/>
        <end position="762"/>
    </location>
</feature>
<feature type="compositionally biased region" description="Pro residues" evidence="1">
    <location>
        <begin position="871"/>
        <end position="886"/>
    </location>
</feature>
<dbReference type="InterPro" id="IPR001878">
    <property type="entry name" value="Znf_CCHC"/>
</dbReference>
<feature type="domain" description="CCHC-type" evidence="2">
    <location>
        <begin position="1321"/>
        <end position="1334"/>
    </location>
</feature>
<dbReference type="PANTHER" id="PTHR48125">
    <property type="entry name" value="LP07818P1"/>
    <property type="match status" value="1"/>
</dbReference>
<feature type="compositionally biased region" description="Basic and acidic residues" evidence="1">
    <location>
        <begin position="1770"/>
        <end position="1780"/>
    </location>
</feature>
<dbReference type="Proteomes" id="UP001235939">
    <property type="component" value="Chromosome 08"/>
</dbReference>
<feature type="compositionally biased region" description="Low complexity" evidence="1">
    <location>
        <begin position="1164"/>
        <end position="1182"/>
    </location>
</feature>
<feature type="compositionally biased region" description="Low complexity" evidence="1">
    <location>
        <begin position="716"/>
        <end position="732"/>
    </location>
</feature>
<feature type="region of interest" description="Disordered" evidence="1">
    <location>
        <begin position="1974"/>
        <end position="2077"/>
    </location>
</feature>
<proteinExistence type="predicted"/>
<reference evidence="3 4" key="1">
    <citation type="submission" date="2022-01" db="EMBL/GenBank/DDBJ databases">
        <title>A chromosomal length assembly of Cordylochernes scorpioides.</title>
        <authorList>
            <person name="Zeh D."/>
            <person name="Zeh J."/>
        </authorList>
    </citation>
    <scope>NUCLEOTIDE SEQUENCE [LARGE SCALE GENOMIC DNA]</scope>
    <source>
        <strain evidence="3">IN4F17</strain>
        <tissue evidence="3">Whole Body</tissue>
    </source>
</reference>
<feature type="compositionally biased region" description="Polar residues" evidence="1">
    <location>
        <begin position="1977"/>
        <end position="1998"/>
    </location>
</feature>
<feature type="region of interest" description="Disordered" evidence="1">
    <location>
        <begin position="1723"/>
        <end position="1780"/>
    </location>
</feature>
<dbReference type="EMBL" id="CP092870">
    <property type="protein sequence ID" value="UYV71123.1"/>
    <property type="molecule type" value="Genomic_DNA"/>
</dbReference>